<gene>
    <name evidence="1" type="ORF">ACFQEV_11705</name>
</gene>
<sequence>MTLKNRFRFEKEISHGFDGSLASWMTDASTGAATLSTETTMGGRALMDTGGTQGDAARVDMGPFTPDAAGRFGVFGFEVTFGFGGNVGVYDDANVGIGFEDGAGNSIVHQPVNSPSSGAANVAVSNAGTETLLPTRNIIPSGAVTSGIYWDYASGELYHRYQDAFGNRLTDASALPDPTLDYTPFVSIENPDGTANDTMFLYHVNILYGISPNPI</sequence>
<evidence type="ECO:0000313" key="2">
    <source>
        <dbReference type="Proteomes" id="UP001596408"/>
    </source>
</evidence>
<dbReference type="AlphaFoldDB" id="A0ABD5U3H0"/>
<keyword evidence="2" id="KW-1185">Reference proteome</keyword>
<protein>
    <submittedName>
        <fullName evidence="1">Uncharacterized protein</fullName>
    </submittedName>
</protein>
<comment type="caution">
    <text evidence="1">The sequence shown here is derived from an EMBL/GenBank/DDBJ whole genome shotgun (WGS) entry which is preliminary data.</text>
</comment>
<proteinExistence type="predicted"/>
<accession>A0ABD5U3H0</accession>
<dbReference type="RefSeq" id="WP_379696074.1">
    <property type="nucleotide sequence ID" value="NZ_JBHSXH010000015.1"/>
</dbReference>
<evidence type="ECO:0000313" key="1">
    <source>
        <dbReference type="EMBL" id="MFC6825649.1"/>
    </source>
</evidence>
<dbReference type="Proteomes" id="UP001596408">
    <property type="component" value="Unassembled WGS sequence"/>
</dbReference>
<organism evidence="1 2">
    <name type="scientific">Halopelagius fulvigenes</name>
    <dbReference type="NCBI Taxonomy" id="1198324"/>
    <lineage>
        <taxon>Archaea</taxon>
        <taxon>Methanobacteriati</taxon>
        <taxon>Methanobacteriota</taxon>
        <taxon>Stenosarchaea group</taxon>
        <taxon>Halobacteria</taxon>
        <taxon>Halobacteriales</taxon>
        <taxon>Haloferacaceae</taxon>
    </lineage>
</organism>
<name>A0ABD5U3H0_9EURY</name>
<reference evidence="1 2" key="1">
    <citation type="journal article" date="2019" name="Int. J. Syst. Evol. Microbiol.">
        <title>The Global Catalogue of Microorganisms (GCM) 10K type strain sequencing project: providing services to taxonomists for standard genome sequencing and annotation.</title>
        <authorList>
            <consortium name="The Broad Institute Genomics Platform"/>
            <consortium name="The Broad Institute Genome Sequencing Center for Infectious Disease"/>
            <person name="Wu L."/>
            <person name="Ma J."/>
        </authorList>
    </citation>
    <scope>NUCLEOTIDE SEQUENCE [LARGE SCALE GENOMIC DNA]</scope>
    <source>
        <strain evidence="1 2">YIM 94188</strain>
    </source>
</reference>
<dbReference type="EMBL" id="JBHSXH010000015">
    <property type="protein sequence ID" value="MFC6825649.1"/>
    <property type="molecule type" value="Genomic_DNA"/>
</dbReference>